<comment type="subcellular location">
    <subcellularLocation>
        <location evidence="1">Cell membrane</location>
        <topology evidence="1">Multi-pass membrane protein</topology>
    </subcellularLocation>
</comment>
<evidence type="ECO:0000259" key="10">
    <source>
        <dbReference type="PROSITE" id="PS50850"/>
    </source>
</evidence>
<keyword evidence="12" id="KW-1185">Reference proteome</keyword>
<evidence type="ECO:0000256" key="2">
    <source>
        <dbReference type="ARBA" id="ARBA00022448"/>
    </source>
</evidence>
<feature type="transmembrane region" description="Helical" evidence="9">
    <location>
        <begin position="400"/>
        <end position="421"/>
    </location>
</feature>
<dbReference type="GO" id="GO:0140115">
    <property type="term" value="P:export across plasma membrane"/>
    <property type="evidence" value="ECO:0007669"/>
    <property type="project" value="UniProtKB-ARBA"/>
</dbReference>
<reference evidence="11" key="1">
    <citation type="journal article" date="2023" name="Mol. Phylogenet. Evol.">
        <title>Genome-scale phylogeny and comparative genomics of the fungal order Sordariales.</title>
        <authorList>
            <person name="Hensen N."/>
            <person name="Bonometti L."/>
            <person name="Westerberg I."/>
            <person name="Brannstrom I.O."/>
            <person name="Guillou S."/>
            <person name="Cros-Aarteil S."/>
            <person name="Calhoun S."/>
            <person name="Haridas S."/>
            <person name="Kuo A."/>
            <person name="Mondo S."/>
            <person name="Pangilinan J."/>
            <person name="Riley R."/>
            <person name="LaButti K."/>
            <person name="Andreopoulos B."/>
            <person name="Lipzen A."/>
            <person name="Chen C."/>
            <person name="Yan M."/>
            <person name="Daum C."/>
            <person name="Ng V."/>
            <person name="Clum A."/>
            <person name="Steindorff A."/>
            <person name="Ohm R.A."/>
            <person name="Martin F."/>
            <person name="Silar P."/>
            <person name="Natvig D.O."/>
            <person name="Lalanne C."/>
            <person name="Gautier V."/>
            <person name="Ament-Velasquez S.L."/>
            <person name="Kruys A."/>
            <person name="Hutchinson M.I."/>
            <person name="Powell A.J."/>
            <person name="Barry K."/>
            <person name="Miller A.N."/>
            <person name="Grigoriev I.V."/>
            <person name="Debuchy R."/>
            <person name="Gladieux P."/>
            <person name="Hiltunen Thoren M."/>
            <person name="Johannesson H."/>
        </authorList>
    </citation>
    <scope>NUCLEOTIDE SEQUENCE</scope>
    <source>
        <strain evidence="11">CBS 626.80</strain>
    </source>
</reference>
<dbReference type="GO" id="GO:0042908">
    <property type="term" value="P:xenobiotic transport"/>
    <property type="evidence" value="ECO:0007669"/>
    <property type="project" value="UniProtKB-ARBA"/>
</dbReference>
<evidence type="ECO:0000256" key="1">
    <source>
        <dbReference type="ARBA" id="ARBA00004651"/>
    </source>
</evidence>
<keyword evidence="4 9" id="KW-0812">Transmembrane</keyword>
<evidence type="ECO:0000256" key="3">
    <source>
        <dbReference type="ARBA" id="ARBA00022475"/>
    </source>
</evidence>
<accession>A0AAN6NQY5</accession>
<organism evidence="11 12">
    <name type="scientific">Pseudoneurospora amorphoporcata</name>
    <dbReference type="NCBI Taxonomy" id="241081"/>
    <lineage>
        <taxon>Eukaryota</taxon>
        <taxon>Fungi</taxon>
        <taxon>Dikarya</taxon>
        <taxon>Ascomycota</taxon>
        <taxon>Pezizomycotina</taxon>
        <taxon>Sordariomycetes</taxon>
        <taxon>Sordariomycetidae</taxon>
        <taxon>Sordariales</taxon>
        <taxon>Sordariaceae</taxon>
        <taxon>Pseudoneurospora</taxon>
    </lineage>
</organism>
<keyword evidence="2" id="KW-0813">Transport</keyword>
<feature type="transmembrane region" description="Helical" evidence="9">
    <location>
        <begin position="493"/>
        <end position="515"/>
    </location>
</feature>
<dbReference type="InterPro" id="IPR020846">
    <property type="entry name" value="MFS_dom"/>
</dbReference>
<dbReference type="Pfam" id="PF07690">
    <property type="entry name" value="MFS_1"/>
    <property type="match status" value="1"/>
</dbReference>
<proteinExistence type="inferred from homology"/>
<dbReference type="EMBL" id="MU859212">
    <property type="protein sequence ID" value="KAK3949499.1"/>
    <property type="molecule type" value="Genomic_DNA"/>
</dbReference>
<feature type="transmembrane region" description="Helical" evidence="9">
    <location>
        <begin position="178"/>
        <end position="199"/>
    </location>
</feature>
<evidence type="ECO:0000256" key="4">
    <source>
        <dbReference type="ARBA" id="ARBA00022692"/>
    </source>
</evidence>
<comment type="caution">
    <text evidence="11">The sequence shown here is derived from an EMBL/GenBank/DDBJ whole genome shotgun (WGS) entry which is preliminary data.</text>
</comment>
<keyword evidence="6 9" id="KW-0472">Membrane</keyword>
<evidence type="ECO:0000256" key="5">
    <source>
        <dbReference type="ARBA" id="ARBA00022989"/>
    </source>
</evidence>
<feature type="domain" description="Major facilitator superfamily (MFS) profile" evidence="10">
    <location>
        <begin position="51"/>
        <end position="518"/>
    </location>
</feature>
<evidence type="ECO:0000313" key="12">
    <source>
        <dbReference type="Proteomes" id="UP001303222"/>
    </source>
</evidence>
<evidence type="ECO:0000313" key="11">
    <source>
        <dbReference type="EMBL" id="KAK3949499.1"/>
    </source>
</evidence>
<dbReference type="PANTHER" id="PTHR23502:SF186">
    <property type="entry name" value="MAJOR FACILITATOR SUPERFAMILY (MFS) PROFILE DOMAIN-CONTAINING PROTEIN"/>
    <property type="match status" value="1"/>
</dbReference>
<dbReference type="SUPFAM" id="SSF103473">
    <property type="entry name" value="MFS general substrate transporter"/>
    <property type="match status" value="1"/>
</dbReference>
<dbReference type="GO" id="GO:0005886">
    <property type="term" value="C:plasma membrane"/>
    <property type="evidence" value="ECO:0007669"/>
    <property type="project" value="UniProtKB-SubCell"/>
</dbReference>
<dbReference type="CDD" id="cd17323">
    <property type="entry name" value="MFS_Tpo1_MDR_like"/>
    <property type="match status" value="1"/>
</dbReference>
<feature type="transmembrane region" description="Helical" evidence="9">
    <location>
        <begin position="334"/>
        <end position="354"/>
    </location>
</feature>
<keyword evidence="5 9" id="KW-1133">Transmembrane helix</keyword>
<feature type="transmembrane region" description="Helical" evidence="9">
    <location>
        <begin position="89"/>
        <end position="106"/>
    </location>
</feature>
<protein>
    <submittedName>
        <fullName evidence="11">Major facilitator superfamily domain-containing protein</fullName>
    </submittedName>
</protein>
<keyword evidence="3" id="KW-1003">Cell membrane</keyword>
<dbReference type="Gene3D" id="1.20.1250.20">
    <property type="entry name" value="MFS general substrate transporter like domains"/>
    <property type="match status" value="1"/>
</dbReference>
<dbReference type="AlphaFoldDB" id="A0AAN6NQY5"/>
<evidence type="ECO:0000256" key="7">
    <source>
        <dbReference type="ARBA" id="ARBA00038459"/>
    </source>
</evidence>
<feature type="transmembrane region" description="Helical" evidence="9">
    <location>
        <begin position="205"/>
        <end position="227"/>
    </location>
</feature>
<evidence type="ECO:0000256" key="6">
    <source>
        <dbReference type="ARBA" id="ARBA00023136"/>
    </source>
</evidence>
<feature type="transmembrane region" description="Helical" evidence="9">
    <location>
        <begin position="118"/>
        <end position="139"/>
    </location>
</feature>
<feature type="transmembrane region" description="Helical" evidence="9">
    <location>
        <begin position="427"/>
        <end position="448"/>
    </location>
</feature>
<feature type="transmembrane region" description="Helical" evidence="9">
    <location>
        <begin position="283"/>
        <end position="314"/>
    </location>
</feature>
<name>A0AAN6NQY5_9PEZI</name>
<gene>
    <name evidence="11" type="ORF">QBC32DRAFT_378543</name>
</gene>
<reference evidence="11" key="2">
    <citation type="submission" date="2023-06" db="EMBL/GenBank/DDBJ databases">
        <authorList>
            <consortium name="Lawrence Berkeley National Laboratory"/>
            <person name="Mondo S.J."/>
            <person name="Hensen N."/>
            <person name="Bonometti L."/>
            <person name="Westerberg I."/>
            <person name="Brannstrom I.O."/>
            <person name="Guillou S."/>
            <person name="Cros-Aarteil S."/>
            <person name="Calhoun S."/>
            <person name="Haridas S."/>
            <person name="Kuo A."/>
            <person name="Pangilinan J."/>
            <person name="Riley R."/>
            <person name="Labutti K."/>
            <person name="Andreopoulos B."/>
            <person name="Lipzen A."/>
            <person name="Chen C."/>
            <person name="Yanf M."/>
            <person name="Daum C."/>
            <person name="Ng V."/>
            <person name="Clum A."/>
            <person name="Steindorff A."/>
            <person name="Ohm R."/>
            <person name="Martin F."/>
            <person name="Silar P."/>
            <person name="Natvig D."/>
            <person name="Lalanne C."/>
            <person name="Gautier V."/>
            <person name="Ament-Velasquez S.L."/>
            <person name="Kruys A."/>
            <person name="Hutchinson M.I."/>
            <person name="Powell A.J."/>
            <person name="Barry K."/>
            <person name="Miller A.N."/>
            <person name="Grigoriev I.V."/>
            <person name="Debuchy R."/>
            <person name="Gladieux P."/>
            <person name="Thoren M.H."/>
            <person name="Johannesson H."/>
        </authorList>
    </citation>
    <scope>NUCLEOTIDE SEQUENCE</scope>
    <source>
        <strain evidence="11">CBS 626.80</strain>
    </source>
</reference>
<comment type="similarity">
    <text evidence="7">Belongs to the major facilitator superfamily. DHA1 family. Polyamines/proton antiporter (TC 2.A.1.2.16) subfamily.</text>
</comment>
<feature type="transmembrane region" description="Helical" evidence="9">
    <location>
        <begin position="460"/>
        <end position="481"/>
    </location>
</feature>
<dbReference type="GO" id="GO:0022857">
    <property type="term" value="F:transmembrane transporter activity"/>
    <property type="evidence" value="ECO:0007669"/>
    <property type="project" value="InterPro"/>
</dbReference>
<dbReference type="InterPro" id="IPR005829">
    <property type="entry name" value="Sugar_transporter_CS"/>
</dbReference>
<dbReference type="Proteomes" id="UP001303222">
    <property type="component" value="Unassembled WGS sequence"/>
</dbReference>
<dbReference type="InterPro" id="IPR011701">
    <property type="entry name" value="MFS"/>
</dbReference>
<dbReference type="PANTHER" id="PTHR23502">
    <property type="entry name" value="MAJOR FACILITATOR SUPERFAMILY"/>
    <property type="match status" value="1"/>
</dbReference>
<dbReference type="PROSITE" id="PS50850">
    <property type="entry name" value="MFS"/>
    <property type="match status" value="1"/>
</dbReference>
<feature type="transmembrane region" description="Helical" evidence="9">
    <location>
        <begin position="145"/>
        <end position="166"/>
    </location>
</feature>
<sequence length="541" mass="57374">MLDSLATMAPNLDVYNGSTTGSGDEALVVMWDGPDDVQHPRNWTPVRKWRNVLLISIQATLSPMASVVLAVGGQAVADDFGLTDEYTPTLPTALFVLGFGLGPLYLAPLSELYGRRAVYLSCFAMFTVFNICCAVSPNIAALTVFRLLAGMAGSAGPSIGGGTIGDMYSPERRGRAQALYSFGPTGGSAIGGVVGGFILRGTGSWRWLAWIMAMASGLTSLASVFLLHETYAPFLLRKKAAALTKSGVPCVHVQAPGPVPDRGSCCSDLAVVLRTMTRAAMMLFTSPVCTAMSLYMAVIYGILYLHMVTLPLLFSAESLYGLPSYRWPEALTGLSYLGVGLGSVAGALLSAALVNRTYASMKARHGATSRHAHGDAGAGGGGAHPNSEDMDDRTPEYRMPFMQVGALIVPAGLLIFALTAGKDNVHWMVPLVGAAVFSTGMLMTYISVTTYMVDSFETYAASALAAVTVSRSVLGCIFAFVGNGLYRRLGYEWGTLLLFFLCLVITPLPTVFYYWGPRLRKIGPFAKAAPGSSNTDGARPF</sequence>
<dbReference type="InterPro" id="IPR036259">
    <property type="entry name" value="MFS_trans_sf"/>
</dbReference>
<evidence type="ECO:0000256" key="9">
    <source>
        <dbReference type="SAM" id="Phobius"/>
    </source>
</evidence>
<feature type="transmembrane region" description="Helical" evidence="9">
    <location>
        <begin position="52"/>
        <end position="77"/>
    </location>
</feature>
<feature type="region of interest" description="Disordered" evidence="8">
    <location>
        <begin position="369"/>
        <end position="390"/>
    </location>
</feature>
<evidence type="ECO:0000256" key="8">
    <source>
        <dbReference type="SAM" id="MobiDB-lite"/>
    </source>
</evidence>
<dbReference type="PROSITE" id="PS00216">
    <property type="entry name" value="SUGAR_TRANSPORT_1"/>
    <property type="match status" value="1"/>
</dbReference>